<keyword evidence="4" id="KW-1133">Transmembrane helix</keyword>
<sequence>MAILIHQSARLVLGRPIQRQHSLLSATKRQKATAADKSIEKPSKPRAFKEKSTEVPAVRDNSPPPFPLPFWRRLGPVSDAFSAYGRTQRKRPWATQVGTSLVIYLCGDLAAQKIGGEDYYPWRTVRHLTIGAISSIPAYSWFMYLSRSFNHSSRLLSLATKVGVNQIVFTPIFNSYFFGMQSLLSGDTPLEAWERIKRTVPTSFINSCKLWPAVTAFSFTYIQPQYRSLFAGVVAIGWQSYLSWLNQIAANEEKIMKGLQPIRK</sequence>
<comment type="similarity">
    <text evidence="2 6">Belongs to the peroxisomal membrane protein PXMP2/4 family.</text>
</comment>
<keyword evidence="9" id="KW-1185">Reference proteome</keyword>
<dbReference type="Proteomes" id="UP001590951">
    <property type="component" value="Unassembled WGS sequence"/>
</dbReference>
<evidence type="ECO:0000256" key="5">
    <source>
        <dbReference type="ARBA" id="ARBA00023136"/>
    </source>
</evidence>
<reference evidence="8 9" key="1">
    <citation type="submission" date="2024-09" db="EMBL/GenBank/DDBJ databases">
        <title>Rethinking Asexuality: The Enigmatic Case of Functional Sexual Genes in Lepraria (Stereocaulaceae).</title>
        <authorList>
            <person name="Doellman M."/>
            <person name="Sun Y."/>
            <person name="Barcenas-Pena A."/>
            <person name="Lumbsch H.T."/>
            <person name="Grewe F."/>
        </authorList>
    </citation>
    <scope>NUCLEOTIDE SEQUENCE [LARGE SCALE GENOMIC DNA]</scope>
    <source>
        <strain evidence="8 9">Grewe 0041</strain>
    </source>
</reference>
<evidence type="ECO:0000256" key="1">
    <source>
        <dbReference type="ARBA" id="ARBA00004141"/>
    </source>
</evidence>
<evidence type="ECO:0000256" key="2">
    <source>
        <dbReference type="ARBA" id="ARBA00006824"/>
    </source>
</evidence>
<dbReference type="EMBL" id="JBHFEH010000008">
    <property type="protein sequence ID" value="KAL2056380.1"/>
    <property type="molecule type" value="Genomic_DNA"/>
</dbReference>
<comment type="caution">
    <text evidence="8">The sequence shown here is derived from an EMBL/GenBank/DDBJ whole genome shotgun (WGS) entry which is preliminary data.</text>
</comment>
<dbReference type="InterPro" id="IPR007248">
    <property type="entry name" value="Mpv17_PMP22"/>
</dbReference>
<keyword evidence="5" id="KW-0472">Membrane</keyword>
<feature type="region of interest" description="Disordered" evidence="7">
    <location>
        <begin position="24"/>
        <end position="60"/>
    </location>
</feature>
<organism evidence="8 9">
    <name type="scientific">Lepraria finkii</name>
    <dbReference type="NCBI Taxonomy" id="1340010"/>
    <lineage>
        <taxon>Eukaryota</taxon>
        <taxon>Fungi</taxon>
        <taxon>Dikarya</taxon>
        <taxon>Ascomycota</taxon>
        <taxon>Pezizomycotina</taxon>
        <taxon>Lecanoromycetes</taxon>
        <taxon>OSLEUM clade</taxon>
        <taxon>Lecanoromycetidae</taxon>
        <taxon>Lecanorales</taxon>
        <taxon>Lecanorineae</taxon>
        <taxon>Stereocaulaceae</taxon>
        <taxon>Lepraria</taxon>
    </lineage>
</organism>
<name>A0ABR4BF83_9LECA</name>
<evidence type="ECO:0000313" key="9">
    <source>
        <dbReference type="Proteomes" id="UP001590951"/>
    </source>
</evidence>
<dbReference type="Pfam" id="PF04117">
    <property type="entry name" value="Mpv17_PMP22"/>
    <property type="match status" value="1"/>
</dbReference>
<evidence type="ECO:0000256" key="7">
    <source>
        <dbReference type="SAM" id="MobiDB-lite"/>
    </source>
</evidence>
<dbReference type="PANTHER" id="PTHR11266:SF113">
    <property type="entry name" value="MEMBRANE PROTEIN, MPV17_PMP22 FAMILY, PUTATIVE (AFU_ORTHOLOGUE AFUA_1G13840)-RELATED"/>
    <property type="match status" value="1"/>
</dbReference>
<evidence type="ECO:0000256" key="3">
    <source>
        <dbReference type="ARBA" id="ARBA00022692"/>
    </source>
</evidence>
<evidence type="ECO:0000313" key="8">
    <source>
        <dbReference type="EMBL" id="KAL2056380.1"/>
    </source>
</evidence>
<gene>
    <name evidence="8" type="ORF">ABVK25_003403</name>
</gene>
<keyword evidence="3" id="KW-0812">Transmembrane</keyword>
<evidence type="ECO:0000256" key="6">
    <source>
        <dbReference type="RuleBase" id="RU363053"/>
    </source>
</evidence>
<proteinExistence type="inferred from homology"/>
<comment type="subcellular location">
    <subcellularLocation>
        <location evidence="1">Membrane</location>
        <topology evidence="1">Multi-pass membrane protein</topology>
    </subcellularLocation>
</comment>
<accession>A0ABR4BF83</accession>
<dbReference type="PANTHER" id="PTHR11266">
    <property type="entry name" value="PEROXISOMAL MEMBRANE PROTEIN 2, PXMP2 MPV17"/>
    <property type="match status" value="1"/>
</dbReference>
<protein>
    <submittedName>
        <fullName evidence="8">Uncharacterized protein</fullName>
    </submittedName>
</protein>
<evidence type="ECO:0000256" key="4">
    <source>
        <dbReference type="ARBA" id="ARBA00022989"/>
    </source>
</evidence>
<feature type="compositionally biased region" description="Basic and acidic residues" evidence="7">
    <location>
        <begin position="37"/>
        <end position="53"/>
    </location>
</feature>